<feature type="domain" description="RelA/SpoT" evidence="1">
    <location>
        <begin position="46"/>
        <end position="186"/>
    </location>
</feature>
<dbReference type="Pfam" id="PF04607">
    <property type="entry name" value="RelA_SpoT"/>
    <property type="match status" value="1"/>
</dbReference>
<dbReference type="Gene3D" id="3.30.460.10">
    <property type="entry name" value="Beta Polymerase, domain 2"/>
    <property type="match status" value="1"/>
</dbReference>
<protein>
    <recommendedName>
        <fullName evidence="1">RelA/SpoT domain-containing protein</fullName>
    </recommendedName>
</protein>
<dbReference type="InterPro" id="IPR043519">
    <property type="entry name" value="NT_sf"/>
</dbReference>
<evidence type="ECO:0000313" key="2">
    <source>
        <dbReference type="EMBL" id="PPU71416.1"/>
    </source>
</evidence>
<accession>A0A2S7DC58</accession>
<proteinExistence type="predicted"/>
<dbReference type="InterPro" id="IPR007685">
    <property type="entry name" value="RelA_SpoT"/>
</dbReference>
<dbReference type="AlphaFoldDB" id="A0A2S7DC58"/>
<dbReference type="EMBL" id="MDEH01000010">
    <property type="protein sequence ID" value="PPU71416.1"/>
    <property type="molecule type" value="Genomic_DNA"/>
</dbReference>
<comment type="caution">
    <text evidence="2">The sequence shown here is derived from an EMBL/GenBank/DDBJ whole genome shotgun (WGS) entry which is preliminary data.</text>
</comment>
<dbReference type="SMART" id="SM00954">
    <property type="entry name" value="RelA_SpoT"/>
    <property type="match status" value="1"/>
</dbReference>
<dbReference type="PANTHER" id="PTHR41773">
    <property type="entry name" value="GTP PYROPHOSPHATASE-RELATED"/>
    <property type="match status" value="1"/>
</dbReference>
<dbReference type="CDD" id="cd05399">
    <property type="entry name" value="NT_Rel-Spo_like"/>
    <property type="match status" value="1"/>
</dbReference>
<dbReference type="PANTHER" id="PTHR41773:SF1">
    <property type="entry name" value="RELA_SPOT DOMAIN-CONTAINING PROTEIN"/>
    <property type="match status" value="1"/>
</dbReference>
<organism evidence="2 3">
    <name type="scientific">Xanthomonas melonis</name>
    <dbReference type="NCBI Taxonomy" id="56456"/>
    <lineage>
        <taxon>Bacteria</taxon>
        <taxon>Pseudomonadati</taxon>
        <taxon>Pseudomonadota</taxon>
        <taxon>Gammaproteobacteria</taxon>
        <taxon>Lysobacterales</taxon>
        <taxon>Lysobacteraceae</taxon>
        <taxon>Xanthomonas</taxon>
    </lineage>
</organism>
<sequence>MISKAHKSALKAFGEQEHRIKLFASTVLQFFVSHPGLSAEVHSVKIRVKGKDNLLGKLRRKKDLGITVSEDNLFKVITDLAGVRVFHIHAAQFKKIHDAIMTQVNSGDWVLGENPKVFSWDPEADEFFRGLGFEPEIRPTFYTSVHYLVRPSAESDLCCEIQVRTLFEEIWGEIDHSMNYPQPVQSIACREQLRALSKLVGTGGRLVDSIIRSRAEADTLNTSLGAASATSAIPAHSRKALASPAK</sequence>
<dbReference type="Proteomes" id="UP000239865">
    <property type="component" value="Unassembled WGS sequence"/>
</dbReference>
<dbReference type="RefSeq" id="WP_104588137.1">
    <property type="nucleotide sequence ID" value="NZ_JAJGQH010000027.1"/>
</dbReference>
<evidence type="ECO:0000259" key="1">
    <source>
        <dbReference type="SMART" id="SM00954"/>
    </source>
</evidence>
<reference evidence="2 3" key="1">
    <citation type="submission" date="2016-08" db="EMBL/GenBank/DDBJ databases">
        <authorList>
            <person name="Seilhamer J.J."/>
        </authorList>
    </citation>
    <scope>NUCLEOTIDE SEQUENCE [LARGE SCALE GENOMIC DNA]</scope>
    <source>
        <strain evidence="2 3">CFBP4644</strain>
    </source>
</reference>
<dbReference type="GO" id="GO:0015969">
    <property type="term" value="P:guanosine tetraphosphate metabolic process"/>
    <property type="evidence" value="ECO:0007669"/>
    <property type="project" value="InterPro"/>
</dbReference>
<name>A0A2S7DC58_9XANT</name>
<gene>
    <name evidence="2" type="ORF">XmelCFBP4644_15575</name>
</gene>
<dbReference type="OrthoDB" id="9801824at2"/>
<dbReference type="SUPFAM" id="SSF81301">
    <property type="entry name" value="Nucleotidyltransferase"/>
    <property type="match status" value="1"/>
</dbReference>
<evidence type="ECO:0000313" key="3">
    <source>
        <dbReference type="Proteomes" id="UP000239865"/>
    </source>
</evidence>